<keyword evidence="5" id="KW-0732">Signal</keyword>
<dbReference type="SMART" id="SM00554">
    <property type="entry name" value="FAS1"/>
    <property type="match status" value="1"/>
</dbReference>
<keyword evidence="11" id="KW-1133">Transmembrane helix</keyword>
<keyword evidence="14" id="KW-1185">Reference proteome</keyword>
<dbReference type="InterPro" id="IPR045003">
    <property type="entry name" value="FLA_A"/>
</dbReference>
<evidence type="ECO:0000256" key="6">
    <source>
        <dbReference type="ARBA" id="ARBA00022974"/>
    </source>
</evidence>
<evidence type="ECO:0000256" key="8">
    <source>
        <dbReference type="ARBA" id="ARBA00023180"/>
    </source>
</evidence>
<accession>A0AA38ZZH1</accession>
<comment type="caution">
    <text evidence="13">The sequence shown here is derived from an EMBL/GenBank/DDBJ whole genome shotgun (WGS) entry which is preliminary data.</text>
</comment>
<dbReference type="InterPro" id="IPR036378">
    <property type="entry name" value="FAS1_dom_sf"/>
</dbReference>
<dbReference type="Proteomes" id="UP001168098">
    <property type="component" value="Unassembled WGS sequence"/>
</dbReference>
<evidence type="ECO:0000259" key="12">
    <source>
        <dbReference type="PROSITE" id="PS50213"/>
    </source>
</evidence>
<protein>
    <recommendedName>
        <fullName evidence="12">FAS1 domain-containing protein</fullName>
    </recommendedName>
</protein>
<dbReference type="GO" id="GO:0098552">
    <property type="term" value="C:side of membrane"/>
    <property type="evidence" value="ECO:0007669"/>
    <property type="project" value="UniProtKB-KW"/>
</dbReference>
<evidence type="ECO:0000313" key="13">
    <source>
        <dbReference type="EMBL" id="KAJ9698166.1"/>
    </source>
</evidence>
<evidence type="ECO:0000256" key="3">
    <source>
        <dbReference type="ARBA" id="ARBA00022475"/>
    </source>
</evidence>
<dbReference type="Gene3D" id="2.30.180.10">
    <property type="entry name" value="FAS1 domain"/>
    <property type="match status" value="1"/>
</dbReference>
<keyword evidence="3" id="KW-1003">Cell membrane</keyword>
<dbReference type="SUPFAM" id="SSF82153">
    <property type="entry name" value="FAS1 domain"/>
    <property type="match status" value="1"/>
</dbReference>
<sequence length="278" mass="29621">MCVHCDFPAFPSKLVAVTYSSQAEEPNPPTFLTANMMKQCVFFFSLVFFFFHFPATLAQPSLAPAPSGPTNITQILEKAGQYTILIRLMKSTQVADQINTQLNNSNQGLTVFAPTDNAFSTLKAGTLNSLTDQQKVQLIQFHVVPNFLSVSQFQTVSNPLRTQAGNSNNGEFPLNVTTSGNQVNVSTGIVDATVANTVYTDGSLAVYQVDKVLLPLDIFAPPSPAEAPAPAKSKKKATAAADSPSSDDASLDSSDAVSLMRRAMGVSFGVAVIVAFCL</sequence>
<evidence type="ECO:0000256" key="9">
    <source>
        <dbReference type="ARBA" id="ARBA00024686"/>
    </source>
</evidence>
<feature type="domain" description="FAS1" evidence="12">
    <location>
        <begin position="69"/>
        <end position="213"/>
    </location>
</feature>
<evidence type="ECO:0000256" key="4">
    <source>
        <dbReference type="ARBA" id="ARBA00022622"/>
    </source>
</evidence>
<dbReference type="PANTHER" id="PTHR32077:SF65">
    <property type="entry name" value="FASCICLIN-LIKE ARABINOGALACTAN PROTEIN 11"/>
    <property type="match status" value="1"/>
</dbReference>
<dbReference type="EMBL" id="JARBHA010000006">
    <property type="protein sequence ID" value="KAJ9698166.1"/>
    <property type="molecule type" value="Genomic_DNA"/>
</dbReference>
<feature type="transmembrane region" description="Helical" evidence="11">
    <location>
        <begin position="40"/>
        <end position="57"/>
    </location>
</feature>
<dbReference type="PANTHER" id="PTHR32077">
    <property type="entry name" value="FASCICLIN-LIKE ARABINOGALACTAN PROTEIN"/>
    <property type="match status" value="1"/>
</dbReference>
<evidence type="ECO:0000256" key="2">
    <source>
        <dbReference type="ARBA" id="ARBA00007843"/>
    </source>
</evidence>
<keyword evidence="8" id="KW-0325">Glycoprotein</keyword>
<keyword evidence="6" id="KW-0654">Proteoglycan</keyword>
<keyword evidence="4" id="KW-0449">Lipoprotein</keyword>
<feature type="region of interest" description="Disordered" evidence="10">
    <location>
        <begin position="225"/>
        <end position="252"/>
    </location>
</feature>
<keyword evidence="7 11" id="KW-0472">Membrane</keyword>
<dbReference type="FunFam" id="2.30.180.10:FF:000006">
    <property type="entry name" value="Fasciclin-like arabinogalactan protein 11"/>
    <property type="match status" value="1"/>
</dbReference>
<evidence type="ECO:0000256" key="10">
    <source>
        <dbReference type="SAM" id="MobiDB-lite"/>
    </source>
</evidence>
<reference evidence="13 14" key="1">
    <citation type="journal article" date="2023" name="BMC Biotechnol.">
        <title>Vitis rotundifolia cv Carlos genome sequencing.</title>
        <authorList>
            <person name="Huff M."/>
            <person name="Hulse-Kemp A."/>
            <person name="Scheffler B."/>
            <person name="Youngblood R."/>
            <person name="Simpson S."/>
            <person name="Babiker E."/>
            <person name="Staton M."/>
        </authorList>
    </citation>
    <scope>NUCLEOTIDE SEQUENCE [LARGE SCALE GENOMIC DNA]</scope>
    <source>
        <tissue evidence="13">Leaf</tissue>
    </source>
</reference>
<evidence type="ECO:0000256" key="5">
    <source>
        <dbReference type="ARBA" id="ARBA00022729"/>
    </source>
</evidence>
<dbReference type="InterPro" id="IPR000782">
    <property type="entry name" value="FAS1_domain"/>
</dbReference>
<dbReference type="GO" id="GO:0009834">
    <property type="term" value="P:plant-type secondary cell wall biogenesis"/>
    <property type="evidence" value="ECO:0007669"/>
    <property type="project" value="TreeGrafter"/>
</dbReference>
<evidence type="ECO:0000313" key="14">
    <source>
        <dbReference type="Proteomes" id="UP001168098"/>
    </source>
</evidence>
<dbReference type="PROSITE" id="PS50213">
    <property type="entry name" value="FAS1"/>
    <property type="match status" value="1"/>
</dbReference>
<keyword evidence="4" id="KW-0336">GPI-anchor</keyword>
<comment type="subcellular location">
    <subcellularLocation>
        <location evidence="1">Cell membrane</location>
        <topology evidence="1">Lipid-anchor</topology>
        <topology evidence="1">GPI-anchor</topology>
    </subcellularLocation>
</comment>
<name>A0AA38ZZH1_VITRO</name>
<proteinExistence type="inferred from homology"/>
<evidence type="ECO:0000256" key="7">
    <source>
        <dbReference type="ARBA" id="ARBA00023136"/>
    </source>
</evidence>
<dbReference type="Pfam" id="PF02469">
    <property type="entry name" value="Fasciclin"/>
    <property type="match status" value="1"/>
</dbReference>
<organism evidence="13 14">
    <name type="scientific">Vitis rotundifolia</name>
    <name type="common">Muscadine grape</name>
    <dbReference type="NCBI Taxonomy" id="103349"/>
    <lineage>
        <taxon>Eukaryota</taxon>
        <taxon>Viridiplantae</taxon>
        <taxon>Streptophyta</taxon>
        <taxon>Embryophyta</taxon>
        <taxon>Tracheophyta</taxon>
        <taxon>Spermatophyta</taxon>
        <taxon>Magnoliopsida</taxon>
        <taxon>eudicotyledons</taxon>
        <taxon>Gunneridae</taxon>
        <taxon>Pentapetalae</taxon>
        <taxon>rosids</taxon>
        <taxon>Vitales</taxon>
        <taxon>Vitaceae</taxon>
        <taxon>Viteae</taxon>
        <taxon>Vitis</taxon>
    </lineage>
</organism>
<gene>
    <name evidence="13" type="ORF">PVL29_007311</name>
</gene>
<keyword evidence="11" id="KW-0812">Transmembrane</keyword>
<evidence type="ECO:0000256" key="1">
    <source>
        <dbReference type="ARBA" id="ARBA00004609"/>
    </source>
</evidence>
<comment type="function">
    <text evidence="9">May be a cell surface adhesion protein.</text>
</comment>
<feature type="compositionally biased region" description="Low complexity" evidence="10">
    <location>
        <begin position="238"/>
        <end position="252"/>
    </location>
</feature>
<comment type="similarity">
    <text evidence="2">Belongs to the fasciclin-like AGP family.</text>
</comment>
<dbReference type="AlphaFoldDB" id="A0AA38ZZH1"/>
<evidence type="ECO:0000256" key="11">
    <source>
        <dbReference type="SAM" id="Phobius"/>
    </source>
</evidence>
<dbReference type="GO" id="GO:0005886">
    <property type="term" value="C:plasma membrane"/>
    <property type="evidence" value="ECO:0007669"/>
    <property type="project" value="UniProtKB-SubCell"/>
</dbReference>